<gene>
    <name evidence="1" type="ORF">F2P81_014663</name>
</gene>
<organism evidence="1 2">
    <name type="scientific">Scophthalmus maximus</name>
    <name type="common">Turbot</name>
    <name type="synonym">Psetta maxima</name>
    <dbReference type="NCBI Taxonomy" id="52904"/>
    <lineage>
        <taxon>Eukaryota</taxon>
        <taxon>Metazoa</taxon>
        <taxon>Chordata</taxon>
        <taxon>Craniata</taxon>
        <taxon>Vertebrata</taxon>
        <taxon>Euteleostomi</taxon>
        <taxon>Actinopterygii</taxon>
        <taxon>Neopterygii</taxon>
        <taxon>Teleostei</taxon>
        <taxon>Neoteleostei</taxon>
        <taxon>Acanthomorphata</taxon>
        <taxon>Carangaria</taxon>
        <taxon>Pleuronectiformes</taxon>
        <taxon>Pleuronectoidei</taxon>
        <taxon>Scophthalmidae</taxon>
        <taxon>Scophthalmus</taxon>
    </lineage>
</organism>
<reference evidence="1 2" key="1">
    <citation type="submission" date="2019-06" db="EMBL/GenBank/DDBJ databases">
        <title>Draft genomes of female and male turbot (Scophthalmus maximus).</title>
        <authorList>
            <person name="Xu H."/>
            <person name="Xu X.-W."/>
            <person name="Shao C."/>
            <person name="Chen S."/>
        </authorList>
    </citation>
    <scope>NUCLEOTIDE SEQUENCE [LARGE SCALE GENOMIC DNA]</scope>
    <source>
        <strain evidence="1">Ysfricsl-2016a</strain>
        <tissue evidence="1">Blood</tissue>
    </source>
</reference>
<dbReference type="AlphaFoldDB" id="A0A6A4SDY6"/>
<dbReference type="Proteomes" id="UP000438429">
    <property type="component" value="Unassembled WGS sequence"/>
</dbReference>
<sequence>MRSRSCDPPTAGETISTTVCNCAILPESPLLILLRKDEAATTNTDDMTNVFGIHIRQKTTERRGQVFRQRHQLRNFPHR</sequence>
<evidence type="ECO:0000313" key="1">
    <source>
        <dbReference type="EMBL" id="KAF0032373.1"/>
    </source>
</evidence>
<name>A0A6A4SDY6_SCOMX</name>
<comment type="caution">
    <text evidence="1">The sequence shown here is derived from an EMBL/GenBank/DDBJ whole genome shotgun (WGS) entry which is preliminary data.</text>
</comment>
<accession>A0A6A4SDY6</accession>
<proteinExistence type="predicted"/>
<protein>
    <submittedName>
        <fullName evidence="1">Uncharacterized protein</fullName>
    </submittedName>
</protein>
<dbReference type="EMBL" id="VEVO01000013">
    <property type="protein sequence ID" value="KAF0032373.1"/>
    <property type="molecule type" value="Genomic_DNA"/>
</dbReference>
<evidence type="ECO:0000313" key="2">
    <source>
        <dbReference type="Proteomes" id="UP000438429"/>
    </source>
</evidence>